<dbReference type="EMBL" id="JACBAF010002128">
    <property type="protein sequence ID" value="KAF7166892.1"/>
    <property type="molecule type" value="Genomic_DNA"/>
</dbReference>
<name>A0A8H6PGQ8_9EURO</name>
<evidence type="ECO:0000313" key="1">
    <source>
        <dbReference type="EMBL" id="KAF7134104.1"/>
    </source>
</evidence>
<evidence type="ECO:0000313" key="3">
    <source>
        <dbReference type="Proteomes" id="UP000630445"/>
    </source>
</evidence>
<comment type="caution">
    <text evidence="1">The sequence shown here is derived from an EMBL/GenBank/DDBJ whole genome shotgun (WGS) entry which is preliminary data.</text>
</comment>
<dbReference type="AlphaFoldDB" id="A0A8H6PGQ8"/>
<proteinExistence type="predicted"/>
<dbReference type="EMBL" id="JACBAD010001764">
    <property type="protein sequence ID" value="KAF7134104.1"/>
    <property type="molecule type" value="Genomic_DNA"/>
</dbReference>
<gene>
    <name evidence="1" type="ORF">CNMCM5793_005733</name>
    <name evidence="2" type="ORF">CNMCM6106_002536</name>
</gene>
<sequence length="95" mass="10417">MVSEIISGGVGVELKDPRRLELIDRLDRARSGALGRDPSNADCAQEVSSNTQIAYHTSIEEKENPRDACVEKMIKEAPLLQYDAEQKLAANEGGF</sequence>
<keyword evidence="3" id="KW-1185">Reference proteome</keyword>
<reference evidence="1" key="1">
    <citation type="submission" date="2020-06" db="EMBL/GenBank/DDBJ databases">
        <title>Draft genome sequences of strains closely related to Aspergillus parafelis and Aspergillus hiratsukae.</title>
        <authorList>
            <person name="Dos Santos R.A.C."/>
            <person name="Rivero-Menendez O."/>
            <person name="Steenwyk J.L."/>
            <person name="Mead M.E."/>
            <person name="Goldman G.H."/>
            <person name="Alastruey-Izquierdo A."/>
            <person name="Rokas A."/>
        </authorList>
    </citation>
    <scope>NUCLEOTIDE SEQUENCE</scope>
    <source>
        <strain evidence="1">CNM-CM5793</strain>
        <strain evidence="2">CNM-CM6106</strain>
    </source>
</reference>
<organism evidence="1 3">
    <name type="scientific">Aspergillus hiratsukae</name>
    <dbReference type="NCBI Taxonomy" id="1194566"/>
    <lineage>
        <taxon>Eukaryota</taxon>
        <taxon>Fungi</taxon>
        <taxon>Dikarya</taxon>
        <taxon>Ascomycota</taxon>
        <taxon>Pezizomycotina</taxon>
        <taxon>Eurotiomycetes</taxon>
        <taxon>Eurotiomycetidae</taxon>
        <taxon>Eurotiales</taxon>
        <taxon>Aspergillaceae</taxon>
        <taxon>Aspergillus</taxon>
        <taxon>Aspergillus subgen. Fumigati</taxon>
    </lineage>
</organism>
<dbReference type="Proteomes" id="UP000662466">
    <property type="component" value="Unassembled WGS sequence"/>
</dbReference>
<accession>A0A8H6PGQ8</accession>
<dbReference type="OrthoDB" id="5416097at2759"/>
<dbReference type="Proteomes" id="UP000630445">
    <property type="component" value="Unassembled WGS sequence"/>
</dbReference>
<evidence type="ECO:0000313" key="2">
    <source>
        <dbReference type="EMBL" id="KAF7166892.1"/>
    </source>
</evidence>
<protein>
    <submittedName>
        <fullName evidence="1">Uncharacterized protein</fullName>
    </submittedName>
</protein>